<dbReference type="STRING" id="45070.Lnau_0085"/>
<evidence type="ECO:0000256" key="2">
    <source>
        <dbReference type="ARBA" id="ARBA00004651"/>
    </source>
</evidence>
<dbReference type="RefSeq" id="WP_058503174.1">
    <property type="nucleotide sequence ID" value="NZ_CAAAIF010000002.1"/>
</dbReference>
<evidence type="ECO:0000313" key="12">
    <source>
        <dbReference type="Proteomes" id="UP000054725"/>
    </source>
</evidence>
<evidence type="ECO:0000256" key="10">
    <source>
        <dbReference type="SAM" id="Phobius"/>
    </source>
</evidence>
<keyword evidence="5" id="KW-0813">Transport</keyword>
<dbReference type="Proteomes" id="UP000054725">
    <property type="component" value="Unassembled WGS sequence"/>
</dbReference>
<dbReference type="Pfam" id="PF04973">
    <property type="entry name" value="NMN_transporter"/>
    <property type="match status" value="1"/>
</dbReference>
<reference evidence="11 12" key="1">
    <citation type="submission" date="2015-11" db="EMBL/GenBank/DDBJ databases">
        <title>Genomic analysis of 38 Legionella species identifies large and diverse effector repertoires.</title>
        <authorList>
            <person name="Burstein D."/>
            <person name="Amaro F."/>
            <person name="Zusman T."/>
            <person name="Lifshitz Z."/>
            <person name="Cohen O."/>
            <person name="Gilbert J.A."/>
            <person name="Pupko T."/>
            <person name="Shuman H.A."/>
            <person name="Segal G."/>
        </authorList>
    </citation>
    <scope>NUCLEOTIDE SEQUENCE [LARGE SCALE GENOMIC DNA]</scope>
    <source>
        <strain evidence="11 12">ATCC 49506</strain>
    </source>
</reference>
<keyword evidence="9 10" id="KW-0472">Membrane</keyword>
<protein>
    <recommendedName>
        <fullName evidence="4">Nicotinamide riboside transporter PnuC</fullName>
    </recommendedName>
</protein>
<evidence type="ECO:0000256" key="4">
    <source>
        <dbReference type="ARBA" id="ARBA00017522"/>
    </source>
</evidence>
<keyword evidence="7 10" id="KW-0812">Transmembrane</keyword>
<comment type="subcellular location">
    <subcellularLocation>
        <location evidence="2">Cell membrane</location>
        <topology evidence="2">Multi-pass membrane protein</topology>
    </subcellularLocation>
</comment>
<feature type="transmembrane region" description="Helical" evidence="10">
    <location>
        <begin position="86"/>
        <end position="104"/>
    </location>
</feature>
<dbReference type="PANTHER" id="PTHR36122">
    <property type="entry name" value="NICOTINAMIDE RIBOSIDE TRANSPORTER PNUC"/>
    <property type="match status" value="1"/>
</dbReference>
<evidence type="ECO:0000256" key="6">
    <source>
        <dbReference type="ARBA" id="ARBA00022475"/>
    </source>
</evidence>
<comment type="caution">
    <text evidence="11">The sequence shown here is derived from an EMBL/GenBank/DDBJ whole genome shotgun (WGS) entry which is preliminary data.</text>
</comment>
<keyword evidence="8 10" id="KW-1133">Transmembrane helix</keyword>
<sequence length="191" mass="22335">MLLDILGTVTSLLSTYYFIRLDNKAWLMTLLATCLNSVLYWQNGIYADMLLELFYFLSTCYGWYLWQKPTEQPGNIRKLSKRQWTILLIAVISCFILFSILLSTFTHSNIVLLDALTTSLSLAAQWLICHKALAAWFFWLVTDSIYAYMYFHKQLPFHCLLMLVYTGMAVIGYLTWTKQKTVAQSFEWKLV</sequence>
<dbReference type="PANTHER" id="PTHR36122:SF2">
    <property type="entry name" value="NICOTINAMIDE RIBOSIDE TRANSPORTER PNUC"/>
    <property type="match status" value="1"/>
</dbReference>
<dbReference type="PATRIC" id="fig|45070.6.peg.87"/>
<evidence type="ECO:0000256" key="5">
    <source>
        <dbReference type="ARBA" id="ARBA00022448"/>
    </source>
</evidence>
<keyword evidence="12" id="KW-1185">Reference proteome</keyword>
<proteinExistence type="inferred from homology"/>
<evidence type="ECO:0000256" key="7">
    <source>
        <dbReference type="ARBA" id="ARBA00022692"/>
    </source>
</evidence>
<comment type="similarity">
    <text evidence="3">Belongs to the nicotinamide ribonucleoside (NR) uptake permease (TC 4.B.1) family.</text>
</comment>
<organism evidence="11 12">
    <name type="scientific">Legionella nautarum</name>
    <dbReference type="NCBI Taxonomy" id="45070"/>
    <lineage>
        <taxon>Bacteria</taxon>
        <taxon>Pseudomonadati</taxon>
        <taxon>Pseudomonadota</taxon>
        <taxon>Gammaproteobacteria</taxon>
        <taxon>Legionellales</taxon>
        <taxon>Legionellaceae</taxon>
        <taxon>Legionella</taxon>
    </lineage>
</organism>
<evidence type="ECO:0000313" key="11">
    <source>
        <dbReference type="EMBL" id="KTD39318.1"/>
    </source>
</evidence>
<dbReference type="InterPro" id="IPR006419">
    <property type="entry name" value="NMN_transpt_PnuC"/>
</dbReference>
<dbReference type="AlphaFoldDB" id="A0A0W0X469"/>
<gene>
    <name evidence="11" type="ORF">Lnau_0085</name>
</gene>
<dbReference type="NCBIfam" id="TIGR01528">
    <property type="entry name" value="NMN_trans_PnuC"/>
    <property type="match status" value="1"/>
</dbReference>
<comment type="function">
    <text evidence="1">Required for nicotinamide riboside transport across the inner membrane.</text>
</comment>
<evidence type="ECO:0000256" key="8">
    <source>
        <dbReference type="ARBA" id="ARBA00022989"/>
    </source>
</evidence>
<feature type="transmembrane region" description="Helical" evidence="10">
    <location>
        <begin position="155"/>
        <end position="176"/>
    </location>
</feature>
<evidence type="ECO:0000256" key="1">
    <source>
        <dbReference type="ARBA" id="ARBA00002672"/>
    </source>
</evidence>
<evidence type="ECO:0000256" key="3">
    <source>
        <dbReference type="ARBA" id="ARBA00006669"/>
    </source>
</evidence>
<dbReference type="GO" id="GO:0005886">
    <property type="term" value="C:plasma membrane"/>
    <property type="evidence" value="ECO:0007669"/>
    <property type="project" value="UniProtKB-SubCell"/>
</dbReference>
<feature type="transmembrane region" description="Helical" evidence="10">
    <location>
        <begin position="49"/>
        <end position="66"/>
    </location>
</feature>
<dbReference type="GO" id="GO:0034257">
    <property type="term" value="F:nicotinamide riboside transmembrane transporter activity"/>
    <property type="evidence" value="ECO:0007669"/>
    <property type="project" value="InterPro"/>
</dbReference>
<name>A0A0W0X469_9GAMM</name>
<accession>A0A0W0X469</accession>
<keyword evidence="6" id="KW-1003">Cell membrane</keyword>
<dbReference type="EMBL" id="LNYO01000001">
    <property type="protein sequence ID" value="KTD39318.1"/>
    <property type="molecule type" value="Genomic_DNA"/>
</dbReference>
<evidence type="ECO:0000256" key="9">
    <source>
        <dbReference type="ARBA" id="ARBA00023136"/>
    </source>
</evidence>
<dbReference type="OrthoDB" id="9791248at2"/>